<comment type="caution">
    <text evidence="2">The sequence shown here is derived from an EMBL/GenBank/DDBJ whole genome shotgun (WGS) entry which is preliminary data.</text>
</comment>
<gene>
    <name evidence="2" type="ORF">NDU88_007903</name>
</gene>
<dbReference type="EMBL" id="JANPWB010000003">
    <property type="protein sequence ID" value="KAJ1204122.1"/>
    <property type="molecule type" value="Genomic_DNA"/>
</dbReference>
<evidence type="ECO:0000256" key="1">
    <source>
        <dbReference type="SAM" id="MobiDB-lite"/>
    </source>
</evidence>
<reference evidence="2" key="1">
    <citation type="journal article" date="2022" name="bioRxiv">
        <title>Sequencing and chromosome-scale assembly of the giantPleurodeles waltlgenome.</title>
        <authorList>
            <person name="Brown T."/>
            <person name="Elewa A."/>
            <person name="Iarovenko S."/>
            <person name="Subramanian E."/>
            <person name="Araus A.J."/>
            <person name="Petzold A."/>
            <person name="Susuki M."/>
            <person name="Suzuki K.-i.T."/>
            <person name="Hayashi T."/>
            <person name="Toyoda A."/>
            <person name="Oliveira C."/>
            <person name="Osipova E."/>
            <person name="Leigh N.D."/>
            <person name="Simon A."/>
            <person name="Yun M.H."/>
        </authorList>
    </citation>
    <scope>NUCLEOTIDE SEQUENCE</scope>
    <source>
        <strain evidence="2">20211129_DDA</strain>
        <tissue evidence="2">Liver</tissue>
    </source>
</reference>
<evidence type="ECO:0000313" key="2">
    <source>
        <dbReference type="EMBL" id="KAJ1204122.1"/>
    </source>
</evidence>
<dbReference type="AlphaFoldDB" id="A0AAV7VV45"/>
<organism evidence="2 3">
    <name type="scientific">Pleurodeles waltl</name>
    <name type="common">Iberian ribbed newt</name>
    <dbReference type="NCBI Taxonomy" id="8319"/>
    <lineage>
        <taxon>Eukaryota</taxon>
        <taxon>Metazoa</taxon>
        <taxon>Chordata</taxon>
        <taxon>Craniata</taxon>
        <taxon>Vertebrata</taxon>
        <taxon>Euteleostomi</taxon>
        <taxon>Amphibia</taxon>
        <taxon>Batrachia</taxon>
        <taxon>Caudata</taxon>
        <taxon>Salamandroidea</taxon>
        <taxon>Salamandridae</taxon>
        <taxon>Pleurodelinae</taxon>
        <taxon>Pleurodeles</taxon>
    </lineage>
</organism>
<protein>
    <submittedName>
        <fullName evidence="2">Uncharacterized protein</fullName>
    </submittedName>
</protein>
<name>A0AAV7VV45_PLEWA</name>
<proteinExistence type="predicted"/>
<feature type="region of interest" description="Disordered" evidence="1">
    <location>
        <begin position="1"/>
        <end position="30"/>
    </location>
</feature>
<keyword evidence="3" id="KW-1185">Reference proteome</keyword>
<sequence>MVSQLEARAKGAKGRSTRTNLSGGHSRGAELGNPTKFMWDWLVSLDPNEDISACLIVERAHWAPMASPPVGTAPRPFIMRVLNYAGAILSAARWGATP</sequence>
<dbReference type="Proteomes" id="UP001066276">
    <property type="component" value="Chromosome 2_1"/>
</dbReference>
<dbReference type="Gene3D" id="3.30.70.1820">
    <property type="entry name" value="L1 transposable element, RRM domain"/>
    <property type="match status" value="1"/>
</dbReference>
<accession>A0AAV7VV45</accession>
<evidence type="ECO:0000313" key="3">
    <source>
        <dbReference type="Proteomes" id="UP001066276"/>
    </source>
</evidence>